<feature type="transmembrane region" description="Helical" evidence="5">
    <location>
        <begin position="15"/>
        <end position="37"/>
    </location>
</feature>
<dbReference type="STRING" id="449.LHA_1199"/>
<dbReference type="KEGG" id="lha:LHA_1199"/>
<comment type="subcellular location">
    <subcellularLocation>
        <location evidence="1">Membrane</location>
        <topology evidence="1">Multi-pass membrane protein</topology>
    </subcellularLocation>
</comment>
<gene>
    <name evidence="7" type="ORF">LHA_1199</name>
</gene>
<dbReference type="Pfam" id="PF04138">
    <property type="entry name" value="GtrA_DPMS_TM"/>
    <property type="match status" value="1"/>
</dbReference>
<proteinExistence type="predicted"/>
<evidence type="ECO:0000256" key="4">
    <source>
        <dbReference type="ARBA" id="ARBA00023136"/>
    </source>
</evidence>
<evidence type="ECO:0000259" key="6">
    <source>
        <dbReference type="Pfam" id="PF04138"/>
    </source>
</evidence>
<protein>
    <submittedName>
        <fullName evidence="7">Putative transmembrane protein</fullName>
    </submittedName>
</protein>
<dbReference type="Proteomes" id="UP000032803">
    <property type="component" value="Chromosome I"/>
</dbReference>
<dbReference type="PATRIC" id="fig|449.7.peg.3211"/>
<dbReference type="RefSeq" id="WP_045105661.1">
    <property type="nucleotide sequence ID" value="NZ_LN681225.1"/>
</dbReference>
<dbReference type="EMBL" id="LN681225">
    <property type="protein sequence ID" value="CEK10254.1"/>
    <property type="molecule type" value="Genomic_DNA"/>
</dbReference>
<keyword evidence="4 5" id="KW-0472">Membrane</keyword>
<dbReference type="AlphaFoldDB" id="A0A0A8UU16"/>
<dbReference type="InterPro" id="IPR007267">
    <property type="entry name" value="GtrA_DPMS_TM"/>
</dbReference>
<evidence type="ECO:0000256" key="1">
    <source>
        <dbReference type="ARBA" id="ARBA00004141"/>
    </source>
</evidence>
<keyword evidence="3 5" id="KW-1133">Transmembrane helix</keyword>
<feature type="transmembrane region" description="Helical" evidence="5">
    <location>
        <begin position="72"/>
        <end position="94"/>
    </location>
</feature>
<organism evidence="7 8">
    <name type="scientific">Legionella hackeliae</name>
    <dbReference type="NCBI Taxonomy" id="449"/>
    <lineage>
        <taxon>Bacteria</taxon>
        <taxon>Pseudomonadati</taxon>
        <taxon>Pseudomonadota</taxon>
        <taxon>Gammaproteobacteria</taxon>
        <taxon>Legionellales</taxon>
        <taxon>Legionellaceae</taxon>
        <taxon>Legionella</taxon>
    </lineage>
</organism>
<feature type="domain" description="GtrA/DPMS transmembrane" evidence="6">
    <location>
        <begin position="16"/>
        <end position="125"/>
    </location>
</feature>
<name>A0A0A8UU16_LEGHA</name>
<accession>A0A0A8UU16</accession>
<reference evidence="8" key="1">
    <citation type="submission" date="2014-09" db="EMBL/GenBank/DDBJ databases">
        <authorList>
            <person name="Gomez-Valero L."/>
        </authorList>
    </citation>
    <scope>NUCLEOTIDE SEQUENCE [LARGE SCALE GENOMIC DNA]</scope>
    <source>
        <strain evidence="8">ATCC35250</strain>
    </source>
</reference>
<dbReference type="GO" id="GO:0000271">
    <property type="term" value="P:polysaccharide biosynthetic process"/>
    <property type="evidence" value="ECO:0007669"/>
    <property type="project" value="InterPro"/>
</dbReference>
<sequence>MLKFFILLQFIRSSFFSVVNNLLGYVVFLFLTSLGIAPKNAVTIWYIPAIICSFWSNYRWVFSAKLNLPETIIRFIIVYVSAYLVNLLLLWGFVDKLDYPYQFVQLFAIAPVAVFLFCGCKYFVFEGTLGLEPGKG</sequence>
<dbReference type="GO" id="GO:0016020">
    <property type="term" value="C:membrane"/>
    <property type="evidence" value="ECO:0007669"/>
    <property type="project" value="UniProtKB-SubCell"/>
</dbReference>
<dbReference type="HOGENOM" id="CLU_083873_4_5_6"/>
<keyword evidence="8" id="KW-1185">Reference proteome</keyword>
<feature type="transmembrane region" description="Helical" evidence="5">
    <location>
        <begin position="43"/>
        <end position="60"/>
    </location>
</feature>
<evidence type="ECO:0000256" key="5">
    <source>
        <dbReference type="SAM" id="Phobius"/>
    </source>
</evidence>
<evidence type="ECO:0000313" key="7">
    <source>
        <dbReference type="EMBL" id="CEK10254.1"/>
    </source>
</evidence>
<keyword evidence="2 5" id="KW-0812">Transmembrane</keyword>
<evidence type="ECO:0000313" key="8">
    <source>
        <dbReference type="Proteomes" id="UP000032803"/>
    </source>
</evidence>
<evidence type="ECO:0000256" key="2">
    <source>
        <dbReference type="ARBA" id="ARBA00022692"/>
    </source>
</evidence>
<feature type="transmembrane region" description="Helical" evidence="5">
    <location>
        <begin position="106"/>
        <end position="125"/>
    </location>
</feature>
<evidence type="ECO:0000256" key="3">
    <source>
        <dbReference type="ARBA" id="ARBA00022989"/>
    </source>
</evidence>